<accession>A0ACA9NA65</accession>
<evidence type="ECO:0000313" key="1">
    <source>
        <dbReference type="EMBL" id="CAG8642738.1"/>
    </source>
</evidence>
<proteinExistence type="predicted"/>
<evidence type="ECO:0000313" key="2">
    <source>
        <dbReference type="Proteomes" id="UP000789525"/>
    </source>
</evidence>
<sequence length="74" mass="8478">MIIRAYRSNRTSFSPLQLIRLDPRPLFTYSLILAFLAQFAHDFLLCYINYRGYVINSSENSNINASAVDVTTVT</sequence>
<protein>
    <submittedName>
        <fullName evidence="1">9035_t:CDS:1</fullName>
    </submittedName>
</protein>
<reference evidence="1" key="1">
    <citation type="submission" date="2021-06" db="EMBL/GenBank/DDBJ databases">
        <authorList>
            <person name="Kallberg Y."/>
            <person name="Tangrot J."/>
            <person name="Rosling A."/>
        </authorList>
    </citation>
    <scope>NUCLEOTIDE SEQUENCE</scope>
    <source>
        <strain evidence="1">CL356</strain>
    </source>
</reference>
<keyword evidence="2" id="KW-1185">Reference proteome</keyword>
<gene>
    <name evidence="1" type="ORF">ACOLOM_LOCUS7995</name>
</gene>
<comment type="caution">
    <text evidence="1">The sequence shown here is derived from an EMBL/GenBank/DDBJ whole genome shotgun (WGS) entry which is preliminary data.</text>
</comment>
<dbReference type="Proteomes" id="UP000789525">
    <property type="component" value="Unassembled WGS sequence"/>
</dbReference>
<dbReference type="EMBL" id="CAJVPT010019645">
    <property type="protein sequence ID" value="CAG8642738.1"/>
    <property type="molecule type" value="Genomic_DNA"/>
</dbReference>
<organism evidence="1 2">
    <name type="scientific">Acaulospora colombiana</name>
    <dbReference type="NCBI Taxonomy" id="27376"/>
    <lineage>
        <taxon>Eukaryota</taxon>
        <taxon>Fungi</taxon>
        <taxon>Fungi incertae sedis</taxon>
        <taxon>Mucoromycota</taxon>
        <taxon>Glomeromycotina</taxon>
        <taxon>Glomeromycetes</taxon>
        <taxon>Diversisporales</taxon>
        <taxon>Acaulosporaceae</taxon>
        <taxon>Acaulospora</taxon>
    </lineage>
</organism>
<feature type="non-terminal residue" evidence="1">
    <location>
        <position position="74"/>
    </location>
</feature>
<name>A0ACA9NA65_9GLOM</name>